<gene>
    <name evidence="8" type="ORF">FJK96_09275</name>
</gene>
<name>A0AB73U285_MYCCH</name>
<feature type="region of interest" description="Disordered" evidence="7">
    <location>
        <begin position="431"/>
        <end position="450"/>
    </location>
</feature>
<evidence type="ECO:0000256" key="5">
    <source>
        <dbReference type="PIRSR" id="PIRSR604294-1"/>
    </source>
</evidence>
<evidence type="ECO:0000256" key="4">
    <source>
        <dbReference type="ARBA" id="ARBA00023004"/>
    </source>
</evidence>
<accession>A0AB73U285</accession>
<feature type="binding site" evidence="5">
    <location>
        <position position="498"/>
    </location>
    <ligand>
        <name>Fe cation</name>
        <dbReference type="ChEBI" id="CHEBI:24875"/>
        <note>catalytic</note>
    </ligand>
</feature>
<dbReference type="Pfam" id="PF03055">
    <property type="entry name" value="RPE65"/>
    <property type="match status" value="1"/>
</dbReference>
<dbReference type="InterPro" id="IPR004294">
    <property type="entry name" value="Carotenoid_Oase"/>
</dbReference>
<feature type="binding site" evidence="5">
    <location>
        <position position="317"/>
    </location>
    <ligand>
        <name>Fe cation</name>
        <dbReference type="ChEBI" id="CHEBI:24875"/>
        <note>catalytic</note>
    </ligand>
</feature>
<feature type="binding site" evidence="5">
    <location>
        <position position="165"/>
    </location>
    <ligand>
        <name>Fe cation</name>
        <dbReference type="ChEBI" id="CHEBI:24875"/>
        <note>catalytic</note>
    </ligand>
</feature>
<sequence length="504" mass="55443">MMQPKDVDMEIDLLSDEHVLPVDRETTATGLQVTGEIPKFLNGRYVRTGPNPLPGQYDPNKYSVFGATGDGMVHGVRLRDGRAEWYRSRWVRTPKVSRLLGEKPKPANYRAGVTTVSPQTNVFGFAGKTIVSAEGGLAPYELNDDLETVGTCDFGRTLEGGYTGHPKLDPVTGELHAVTYQLVGPAVARYVVIGPDGTVRKSVPLDVPGRPLLHDIALSQNYVMIFDCPLVIDLNLLTRKVAPASAPSFITRMAAGLLGRFEPPALLGPLVARAPLPKTAEFPLRWKASHPSRIGVIPRQGPATVRWFEIEPCYVFHTLNAHEEDGTIVIDACRITGPEDDSEYNIADVLGTGRPRLHRWEVDLETGVVKESWTDERLQEFPMVDPRRVSLPHRYGFTTSVGDTDIDTLQSLDDARASLIRYDLTGGGTTEHKLEAGHIPGEFSPVPRSADAEEGDGVLIGYEYDRSTQLSNMLIVDAQSMEKIATVHLPARIPFQFHGNWIPA</sequence>
<protein>
    <recommendedName>
        <fullName evidence="6">Dioxygenase</fullName>
        <ecNumber evidence="6">1.13.11.-</ecNumber>
    </recommendedName>
</protein>
<comment type="cofactor">
    <cofactor evidence="5 6">
        <name>Fe(2+)</name>
        <dbReference type="ChEBI" id="CHEBI:29033"/>
    </cofactor>
    <text evidence="5 6">Binds 1 Fe(2+) ion per subunit.</text>
</comment>
<feature type="binding site" evidence="5">
    <location>
        <position position="214"/>
    </location>
    <ligand>
        <name>Fe cation</name>
        <dbReference type="ChEBI" id="CHEBI:24875"/>
        <note>catalytic</note>
    </ligand>
</feature>
<evidence type="ECO:0000313" key="8">
    <source>
        <dbReference type="EMBL" id="QDF70318.1"/>
    </source>
</evidence>
<evidence type="ECO:0000256" key="7">
    <source>
        <dbReference type="SAM" id="MobiDB-lite"/>
    </source>
</evidence>
<evidence type="ECO:0000256" key="1">
    <source>
        <dbReference type="ARBA" id="ARBA00006787"/>
    </source>
</evidence>
<dbReference type="GO" id="GO:0046872">
    <property type="term" value="F:metal ion binding"/>
    <property type="evidence" value="ECO:0007669"/>
    <property type="project" value="UniProtKB-KW"/>
</dbReference>
<keyword evidence="6" id="KW-0223">Dioxygenase</keyword>
<dbReference type="EMBL" id="CP041150">
    <property type="protein sequence ID" value="QDF70318.1"/>
    <property type="molecule type" value="Genomic_DNA"/>
</dbReference>
<organism evidence="8 9">
    <name type="scientific">Mycobacteroides chelonae</name>
    <name type="common">Mycobacterium chelonae</name>
    <dbReference type="NCBI Taxonomy" id="1774"/>
    <lineage>
        <taxon>Bacteria</taxon>
        <taxon>Bacillati</taxon>
        <taxon>Actinomycetota</taxon>
        <taxon>Actinomycetes</taxon>
        <taxon>Mycobacteriales</taxon>
        <taxon>Mycobacteriaceae</taxon>
        <taxon>Mycobacteroides</taxon>
    </lineage>
</organism>
<dbReference type="GO" id="GO:0016121">
    <property type="term" value="P:carotene catabolic process"/>
    <property type="evidence" value="ECO:0007669"/>
    <property type="project" value="TreeGrafter"/>
</dbReference>
<evidence type="ECO:0000313" key="9">
    <source>
        <dbReference type="Proteomes" id="UP000317728"/>
    </source>
</evidence>
<reference evidence="8 9" key="1">
    <citation type="submission" date="2019-06" db="EMBL/GenBank/DDBJ databases">
        <title>Whole geneome sequnce of Mycobacteroides chelonae M77 isolated from bovine milk from Meghalaya, India.</title>
        <authorList>
            <person name="Vise E."/>
            <person name="Das S."/>
            <person name="Garg A."/>
            <person name="Ghatak S."/>
            <person name="Shakuntala I."/>
            <person name="Milton A.A.P."/>
            <person name="Karam A."/>
            <person name="Sanjukta R."/>
            <person name="Puro K."/>
            <person name="Sen A."/>
        </authorList>
    </citation>
    <scope>NUCLEOTIDE SEQUENCE [LARGE SCALE GENOMIC DNA]</scope>
    <source>
        <strain evidence="8 9">M77</strain>
    </source>
</reference>
<dbReference type="EC" id="1.13.11.-" evidence="6"/>
<dbReference type="Proteomes" id="UP000317728">
    <property type="component" value="Chromosome"/>
</dbReference>
<keyword evidence="3 6" id="KW-0560">Oxidoreductase</keyword>
<evidence type="ECO:0000256" key="3">
    <source>
        <dbReference type="ARBA" id="ARBA00023002"/>
    </source>
</evidence>
<comment type="similarity">
    <text evidence="1 6">Belongs to the carotenoid oxygenase family.</text>
</comment>
<keyword evidence="4 5" id="KW-0408">Iron</keyword>
<dbReference type="PANTHER" id="PTHR10543">
    <property type="entry name" value="BETA-CAROTENE DIOXYGENASE"/>
    <property type="match status" value="1"/>
</dbReference>
<evidence type="ECO:0000256" key="6">
    <source>
        <dbReference type="RuleBase" id="RU364048"/>
    </source>
</evidence>
<proteinExistence type="inferred from homology"/>
<evidence type="ECO:0000256" key="2">
    <source>
        <dbReference type="ARBA" id="ARBA00022723"/>
    </source>
</evidence>
<dbReference type="GO" id="GO:0010436">
    <property type="term" value="F:carotenoid dioxygenase activity"/>
    <property type="evidence" value="ECO:0007669"/>
    <property type="project" value="TreeGrafter"/>
</dbReference>
<keyword evidence="2 5" id="KW-0479">Metal-binding</keyword>
<dbReference type="AlphaFoldDB" id="A0AB73U285"/>
<dbReference type="PANTHER" id="PTHR10543:SF89">
    <property type="entry name" value="CAROTENOID 9,10(9',10')-CLEAVAGE DIOXYGENASE 1"/>
    <property type="match status" value="1"/>
</dbReference>